<reference evidence="3" key="1">
    <citation type="journal article" date="2019" name="Int. J. Syst. Evol. Microbiol.">
        <title>The Global Catalogue of Microorganisms (GCM) 10K type strain sequencing project: providing services to taxonomists for standard genome sequencing and annotation.</title>
        <authorList>
            <consortium name="The Broad Institute Genomics Platform"/>
            <consortium name="The Broad Institute Genome Sequencing Center for Infectious Disease"/>
            <person name="Wu L."/>
            <person name="Ma J."/>
        </authorList>
    </citation>
    <scope>NUCLEOTIDE SEQUENCE [LARGE SCALE GENOMIC DNA]</scope>
    <source>
        <strain evidence="3">JCM 15921</strain>
    </source>
</reference>
<protein>
    <recommendedName>
        <fullName evidence="4">DUF998 domain-containing protein</fullName>
    </recommendedName>
</protein>
<evidence type="ECO:0000313" key="2">
    <source>
        <dbReference type="EMBL" id="GAA2145393.1"/>
    </source>
</evidence>
<keyword evidence="1" id="KW-0812">Transmembrane</keyword>
<dbReference type="Pfam" id="PF06197">
    <property type="entry name" value="DUF998"/>
    <property type="match status" value="1"/>
</dbReference>
<feature type="transmembrane region" description="Helical" evidence="1">
    <location>
        <begin position="128"/>
        <end position="149"/>
    </location>
</feature>
<feature type="transmembrane region" description="Helical" evidence="1">
    <location>
        <begin position="94"/>
        <end position="113"/>
    </location>
</feature>
<proteinExistence type="predicted"/>
<name>A0ABP5LHU7_9MICC</name>
<feature type="transmembrane region" description="Helical" evidence="1">
    <location>
        <begin position="161"/>
        <end position="183"/>
    </location>
</feature>
<sequence length="230" mass="24793">MIPSPVPGLSAAARRRVRVGAVAGMAGAVLFVSVFTVYGWLYPGYSWTGMFVSELSLGSYGWVQVLNFVLTGALVLMFGRGLAACFSAGAASRAGPFLVQGIGVSLIASGPFVTDPSAMFGQTSPHGMVHGIFGAIVFTFAPFSCFVFYRRFRRDPAWRPLAGWTLLSGVVLTLGIVLLKISQQPGNGLFDWKGLVQRAILVTFMAWIFAVAFRLRHLCRLPQHSPSTRA</sequence>
<evidence type="ECO:0000313" key="3">
    <source>
        <dbReference type="Proteomes" id="UP001500102"/>
    </source>
</evidence>
<dbReference type="Proteomes" id="UP001500102">
    <property type="component" value="Unassembled WGS sequence"/>
</dbReference>
<accession>A0ABP5LHU7</accession>
<keyword evidence="1" id="KW-0472">Membrane</keyword>
<dbReference type="RefSeq" id="WP_344367942.1">
    <property type="nucleotide sequence ID" value="NZ_BAAAQB010000041.1"/>
</dbReference>
<evidence type="ECO:0000256" key="1">
    <source>
        <dbReference type="SAM" id="Phobius"/>
    </source>
</evidence>
<feature type="transmembrane region" description="Helical" evidence="1">
    <location>
        <begin position="21"/>
        <end position="41"/>
    </location>
</feature>
<dbReference type="InterPro" id="IPR009339">
    <property type="entry name" value="DUF998"/>
</dbReference>
<feature type="transmembrane region" description="Helical" evidence="1">
    <location>
        <begin position="195"/>
        <end position="215"/>
    </location>
</feature>
<gene>
    <name evidence="2" type="ORF">GCM10009825_38040</name>
</gene>
<feature type="transmembrane region" description="Helical" evidence="1">
    <location>
        <begin position="61"/>
        <end position="82"/>
    </location>
</feature>
<evidence type="ECO:0008006" key="4">
    <source>
        <dbReference type="Google" id="ProtNLM"/>
    </source>
</evidence>
<keyword evidence="3" id="KW-1185">Reference proteome</keyword>
<organism evidence="2 3">
    <name type="scientific">Arthrobacter humicola</name>
    <dbReference type="NCBI Taxonomy" id="409291"/>
    <lineage>
        <taxon>Bacteria</taxon>
        <taxon>Bacillati</taxon>
        <taxon>Actinomycetota</taxon>
        <taxon>Actinomycetes</taxon>
        <taxon>Micrococcales</taxon>
        <taxon>Micrococcaceae</taxon>
        <taxon>Arthrobacter</taxon>
    </lineage>
</organism>
<keyword evidence="1" id="KW-1133">Transmembrane helix</keyword>
<comment type="caution">
    <text evidence="2">The sequence shown here is derived from an EMBL/GenBank/DDBJ whole genome shotgun (WGS) entry which is preliminary data.</text>
</comment>
<dbReference type="EMBL" id="BAAAQB010000041">
    <property type="protein sequence ID" value="GAA2145393.1"/>
    <property type="molecule type" value="Genomic_DNA"/>
</dbReference>